<name>A0A067N9Y0_BOTB1</name>
<sequence length="436" mass="48818">MSASASTRNGVVDGAPPAATGRVLVLCFDGTNELYGAQNTNVVKFFELLKKNDKSKQMVYYQPGIGTYLDPHMWSPLLLSLAKMADLAVAWYLDAHIMGGYKFLMQYYKAGDRVCLFGFSRGAYTARCLAGMLHKVGLLPPGMVEQVSFAYSMYKDTSTKGVQLSKGFKQAFSIDVPIHFMGVWDTVASVGVLWARHLPFTSSNNFVRTFRHAMSLDEHRARFQLNKWHNDDPSKANSSMDPERASPAPGGAPAAKAPIGGFQNVHTSGYRRLEDQPQTDVMEVWFSGCHTDVGGSAVVDSVTHALSNNPLRWMINECNRTNSGVLFDEAAVQQSGLFPDSSTTAASNAEQDALSDIHDMLKTKPLWWPLEFVPFEREWQDSEGKWKRNFWPNVFRPRYIRPPPSPLLMHISVKQRMDAGNYKPRPKYTGEPIWTE</sequence>
<gene>
    <name evidence="3" type="ORF">BOTBODRAFT_26928</name>
</gene>
<reference evidence="4" key="1">
    <citation type="journal article" date="2014" name="Proc. Natl. Acad. Sci. U.S.A.">
        <title>Extensive sampling of basidiomycete genomes demonstrates inadequacy of the white-rot/brown-rot paradigm for wood decay fungi.</title>
        <authorList>
            <person name="Riley R."/>
            <person name="Salamov A.A."/>
            <person name="Brown D.W."/>
            <person name="Nagy L.G."/>
            <person name="Floudas D."/>
            <person name="Held B.W."/>
            <person name="Levasseur A."/>
            <person name="Lombard V."/>
            <person name="Morin E."/>
            <person name="Otillar R."/>
            <person name="Lindquist E.A."/>
            <person name="Sun H."/>
            <person name="LaButti K.M."/>
            <person name="Schmutz J."/>
            <person name="Jabbour D."/>
            <person name="Luo H."/>
            <person name="Baker S.E."/>
            <person name="Pisabarro A.G."/>
            <person name="Walton J.D."/>
            <person name="Blanchette R.A."/>
            <person name="Henrissat B."/>
            <person name="Martin F."/>
            <person name="Cullen D."/>
            <person name="Hibbett D.S."/>
            <person name="Grigoriev I.V."/>
        </authorList>
    </citation>
    <scope>NUCLEOTIDE SEQUENCE [LARGE SCALE GENOMIC DNA]</scope>
    <source>
        <strain evidence="4">FD-172 SS1</strain>
    </source>
</reference>
<evidence type="ECO:0000256" key="1">
    <source>
        <dbReference type="SAM" id="MobiDB-lite"/>
    </source>
</evidence>
<dbReference type="OrthoDB" id="3162439at2759"/>
<accession>A0A067N9Y0</accession>
<dbReference type="EMBL" id="KL198017">
    <property type="protein sequence ID" value="KDQ20917.1"/>
    <property type="molecule type" value="Genomic_DNA"/>
</dbReference>
<protein>
    <recommendedName>
        <fullName evidence="2">T6SS Phospholipase effector Tle1-like catalytic domain-containing protein</fullName>
    </recommendedName>
</protein>
<dbReference type="PANTHER" id="PTHR33840:SF2">
    <property type="entry name" value="TLE1 PHOSPHOLIPASE DOMAIN-CONTAINING PROTEIN"/>
    <property type="match status" value="1"/>
</dbReference>
<dbReference type="Proteomes" id="UP000027195">
    <property type="component" value="Unassembled WGS sequence"/>
</dbReference>
<keyword evidence="4" id="KW-1185">Reference proteome</keyword>
<evidence type="ECO:0000313" key="4">
    <source>
        <dbReference type="Proteomes" id="UP000027195"/>
    </source>
</evidence>
<dbReference type="InParanoid" id="A0A067N9Y0"/>
<evidence type="ECO:0000259" key="2">
    <source>
        <dbReference type="Pfam" id="PF09994"/>
    </source>
</evidence>
<dbReference type="PANTHER" id="PTHR33840">
    <property type="match status" value="1"/>
</dbReference>
<dbReference type="Pfam" id="PF09994">
    <property type="entry name" value="T6SS_Tle1-like_cat"/>
    <property type="match status" value="1"/>
</dbReference>
<feature type="region of interest" description="Disordered" evidence="1">
    <location>
        <begin position="226"/>
        <end position="254"/>
    </location>
</feature>
<organism evidence="3 4">
    <name type="scientific">Botryobasidium botryosum (strain FD-172 SS1)</name>
    <dbReference type="NCBI Taxonomy" id="930990"/>
    <lineage>
        <taxon>Eukaryota</taxon>
        <taxon>Fungi</taxon>
        <taxon>Dikarya</taxon>
        <taxon>Basidiomycota</taxon>
        <taxon>Agaricomycotina</taxon>
        <taxon>Agaricomycetes</taxon>
        <taxon>Cantharellales</taxon>
        <taxon>Botryobasidiaceae</taxon>
        <taxon>Botryobasidium</taxon>
    </lineage>
</organism>
<feature type="domain" description="T6SS Phospholipase effector Tle1-like catalytic" evidence="2">
    <location>
        <begin position="22"/>
        <end position="317"/>
    </location>
</feature>
<dbReference type="SUPFAM" id="SSF53474">
    <property type="entry name" value="alpha/beta-Hydrolases"/>
    <property type="match status" value="1"/>
</dbReference>
<evidence type="ECO:0000313" key="3">
    <source>
        <dbReference type="EMBL" id="KDQ20917.1"/>
    </source>
</evidence>
<dbReference type="InterPro" id="IPR018712">
    <property type="entry name" value="Tle1-like_cat"/>
</dbReference>
<feature type="compositionally biased region" description="Low complexity" evidence="1">
    <location>
        <begin position="245"/>
        <end position="254"/>
    </location>
</feature>
<proteinExistence type="predicted"/>
<dbReference type="InterPro" id="IPR029058">
    <property type="entry name" value="AB_hydrolase_fold"/>
</dbReference>
<dbReference type="AlphaFoldDB" id="A0A067N9Y0"/>
<dbReference type="HOGENOM" id="CLU_005049_5_0_1"/>